<organism evidence="4 5">
    <name type="scientific">Aphanothece cf. minutissima CCALA 015</name>
    <dbReference type="NCBI Taxonomy" id="2107695"/>
    <lineage>
        <taxon>Bacteria</taxon>
        <taxon>Bacillati</taxon>
        <taxon>Cyanobacteriota</taxon>
        <taxon>Cyanophyceae</taxon>
        <taxon>Oscillatoriophycideae</taxon>
        <taxon>Chroococcales</taxon>
        <taxon>Aphanothecaceae</taxon>
        <taxon>Aphanothece</taxon>
    </lineage>
</organism>
<evidence type="ECO:0000259" key="1">
    <source>
        <dbReference type="PROSITE" id="PS50112"/>
    </source>
</evidence>
<accession>A0ABX5F983</accession>
<dbReference type="CDD" id="cd00130">
    <property type="entry name" value="PAS"/>
    <property type="match status" value="1"/>
</dbReference>
<reference evidence="4 5" key="2">
    <citation type="submission" date="2018-03" db="EMBL/GenBank/DDBJ databases">
        <title>The ancient ancestry and fast evolution of plastids.</title>
        <authorList>
            <person name="Moore K.R."/>
            <person name="Magnabosco C."/>
            <person name="Momper L."/>
            <person name="Gold D.A."/>
            <person name="Bosak T."/>
            <person name="Fournier G.P."/>
        </authorList>
    </citation>
    <scope>NUCLEOTIDE SEQUENCE [LARGE SCALE GENOMIC DNA]</scope>
    <source>
        <strain evidence="4 5">CCALA 015</strain>
    </source>
</reference>
<evidence type="ECO:0000259" key="2">
    <source>
        <dbReference type="PROSITE" id="PS50883"/>
    </source>
</evidence>
<dbReference type="InterPro" id="IPR029787">
    <property type="entry name" value="Nucleotide_cyclase"/>
</dbReference>
<dbReference type="InterPro" id="IPR013767">
    <property type="entry name" value="PAS_fold"/>
</dbReference>
<comment type="caution">
    <text evidence="4">The sequence shown here is derived from an EMBL/GenBank/DDBJ whole genome shotgun (WGS) entry which is preliminary data.</text>
</comment>
<dbReference type="SMART" id="SM00052">
    <property type="entry name" value="EAL"/>
    <property type="match status" value="1"/>
</dbReference>
<dbReference type="InterPro" id="IPR000014">
    <property type="entry name" value="PAS"/>
</dbReference>
<dbReference type="Pfam" id="PF00990">
    <property type="entry name" value="GGDEF"/>
    <property type="match status" value="1"/>
</dbReference>
<evidence type="ECO:0000259" key="3">
    <source>
        <dbReference type="PROSITE" id="PS50887"/>
    </source>
</evidence>
<dbReference type="InterPro" id="IPR035919">
    <property type="entry name" value="EAL_sf"/>
</dbReference>
<dbReference type="CDD" id="cd01949">
    <property type="entry name" value="GGDEF"/>
    <property type="match status" value="1"/>
</dbReference>
<dbReference type="InterPro" id="IPR043128">
    <property type="entry name" value="Rev_trsase/Diguanyl_cyclase"/>
</dbReference>
<feature type="domain" description="EAL" evidence="2">
    <location>
        <begin position="606"/>
        <end position="860"/>
    </location>
</feature>
<dbReference type="EMBL" id="PVWP01000006">
    <property type="protein sequence ID" value="PSB37347.1"/>
    <property type="molecule type" value="Genomic_DNA"/>
</dbReference>
<dbReference type="SMART" id="SM00267">
    <property type="entry name" value="GGDEF"/>
    <property type="match status" value="1"/>
</dbReference>
<dbReference type="PROSITE" id="PS50887">
    <property type="entry name" value="GGDEF"/>
    <property type="match status" value="1"/>
</dbReference>
<dbReference type="InterPro" id="IPR035965">
    <property type="entry name" value="PAS-like_dom_sf"/>
</dbReference>
<sequence length="876" mass="95656">MLAIGVLGTALLAWSSVLQSPEAHGDWEQPAADLAIAALHRKLDNTESVLRGLVGLQMASQEVTLGELQRFVGALESDGRSLEGISTLGFATAASGQAPIRLVAPMDPGSRALLGSDLWSWARGSGKELSQEPAPPEGWLLPGRTRPGEPAFLVQILPFGSNSGTAAAGSPAARRWAFAILPLRDVMRAALSHPLVRMDQPVDLQLYVGDRPDPAKLLYDSRNLPAAGVLPHARAHRLDTGGQRWLLLVHPRHGSAPWMPTWVAVLLLGLTTSLLTALLTRELQRRRRLAEKEGRSLGELRSQLEESLQWLRLHRQACSLIQEGIVVTDRDGAILACNEAYAAITGYPEEELVGRNPRIMNSGYQSTGFYAALWEQLLASGRWEGEIWNRRRSGEVYPVWMRMGVVRDGTGDPSHYIAALTDQTVLREKDRQLEYLGFHDPLTRLPNLQMAELRLGQLCQQAQPLVVIWIELDGIKRIEESFGQAKGDQLVQLAVDRLGGFVGPADVMAQVGRGEFLIVQALEATGPTALETARTLMAALTDPKAPGAVLELTLSAWAGLSCFPQDSREPENLLLFASTALGQARRQGPQAVQRYAAEMTVRSRHRLAIEAHLQRAVEAGQLELLYQPQVDGQGTLLGAEALLRWRSPKFGSVSPLEFLPIAEASDLIHRIGEWVLQDACRQWQLWVQAGFDPGRLAVNLSSRQFQDSRQTVPDMVKACLSHSGLDVRRLELEITESCLMPARGTREQLLELSAMGVELAIDDFGTGFSSLSTIHNFPVHKLKIDRSFVDGVDSNPTSQSIVRATLAMAEGLGVNVLAEGVERPEELDFLVRCGCPAFQGYLFSRPLSAEGFEDLLRRGTSLGPVAGGEPAAVPLP</sequence>
<dbReference type="NCBIfam" id="TIGR00229">
    <property type="entry name" value="sensory_box"/>
    <property type="match status" value="1"/>
</dbReference>
<evidence type="ECO:0008006" key="6">
    <source>
        <dbReference type="Google" id="ProtNLM"/>
    </source>
</evidence>
<dbReference type="InterPro" id="IPR052155">
    <property type="entry name" value="Biofilm_reg_signaling"/>
</dbReference>
<dbReference type="RefSeq" id="WP_219904246.1">
    <property type="nucleotide sequence ID" value="NZ_PVWP01000006.1"/>
</dbReference>
<gene>
    <name evidence="4" type="ORF">C7B81_10420</name>
</gene>
<dbReference type="SUPFAM" id="SSF55785">
    <property type="entry name" value="PYP-like sensor domain (PAS domain)"/>
    <property type="match status" value="1"/>
</dbReference>
<dbReference type="PROSITE" id="PS50883">
    <property type="entry name" value="EAL"/>
    <property type="match status" value="1"/>
</dbReference>
<evidence type="ECO:0000313" key="4">
    <source>
        <dbReference type="EMBL" id="PSB37347.1"/>
    </source>
</evidence>
<dbReference type="Pfam" id="PF00563">
    <property type="entry name" value="EAL"/>
    <property type="match status" value="1"/>
</dbReference>
<dbReference type="SMART" id="SM00091">
    <property type="entry name" value="PAS"/>
    <property type="match status" value="1"/>
</dbReference>
<dbReference type="CDD" id="cd01948">
    <property type="entry name" value="EAL"/>
    <property type="match status" value="1"/>
</dbReference>
<dbReference type="NCBIfam" id="TIGR00254">
    <property type="entry name" value="GGDEF"/>
    <property type="match status" value="1"/>
</dbReference>
<dbReference type="InterPro" id="IPR000160">
    <property type="entry name" value="GGDEF_dom"/>
</dbReference>
<dbReference type="Proteomes" id="UP000238218">
    <property type="component" value="Unassembled WGS sequence"/>
</dbReference>
<dbReference type="SUPFAM" id="SSF55073">
    <property type="entry name" value="Nucleotide cyclase"/>
    <property type="match status" value="1"/>
</dbReference>
<reference evidence="4 5" key="1">
    <citation type="submission" date="2018-02" db="EMBL/GenBank/DDBJ databases">
        <authorList>
            <person name="Moore K."/>
            <person name="Momper L."/>
        </authorList>
    </citation>
    <scope>NUCLEOTIDE SEQUENCE [LARGE SCALE GENOMIC DNA]</scope>
    <source>
        <strain evidence="4 5">CCALA 015</strain>
    </source>
</reference>
<dbReference type="PANTHER" id="PTHR44757">
    <property type="entry name" value="DIGUANYLATE CYCLASE DGCP"/>
    <property type="match status" value="1"/>
</dbReference>
<name>A0ABX5F983_9CHRO</name>
<dbReference type="PANTHER" id="PTHR44757:SF2">
    <property type="entry name" value="BIOFILM ARCHITECTURE MAINTENANCE PROTEIN MBAA"/>
    <property type="match status" value="1"/>
</dbReference>
<dbReference type="Gene3D" id="3.30.70.270">
    <property type="match status" value="1"/>
</dbReference>
<feature type="domain" description="GGDEF" evidence="3">
    <location>
        <begin position="463"/>
        <end position="597"/>
    </location>
</feature>
<dbReference type="PROSITE" id="PS50112">
    <property type="entry name" value="PAS"/>
    <property type="match status" value="1"/>
</dbReference>
<dbReference type="SUPFAM" id="SSF141868">
    <property type="entry name" value="EAL domain-like"/>
    <property type="match status" value="1"/>
</dbReference>
<keyword evidence="5" id="KW-1185">Reference proteome</keyword>
<dbReference type="InterPro" id="IPR001633">
    <property type="entry name" value="EAL_dom"/>
</dbReference>
<dbReference type="Gene3D" id="3.30.450.20">
    <property type="entry name" value="PAS domain"/>
    <property type="match status" value="1"/>
</dbReference>
<proteinExistence type="predicted"/>
<protein>
    <recommendedName>
        <fullName evidence="6">Diguanylate cyclase</fullName>
    </recommendedName>
</protein>
<dbReference type="Gene3D" id="3.20.20.450">
    <property type="entry name" value="EAL domain"/>
    <property type="match status" value="1"/>
</dbReference>
<feature type="domain" description="PAS" evidence="1">
    <location>
        <begin position="321"/>
        <end position="356"/>
    </location>
</feature>
<evidence type="ECO:0000313" key="5">
    <source>
        <dbReference type="Proteomes" id="UP000238218"/>
    </source>
</evidence>
<dbReference type="Pfam" id="PF00989">
    <property type="entry name" value="PAS"/>
    <property type="match status" value="1"/>
</dbReference>